<feature type="non-terminal residue" evidence="2">
    <location>
        <position position="1"/>
    </location>
</feature>
<dbReference type="EMBL" id="BLXT01004211">
    <property type="protein sequence ID" value="GFO10708.1"/>
    <property type="molecule type" value="Genomic_DNA"/>
</dbReference>
<reference evidence="2 3" key="1">
    <citation type="journal article" date="2021" name="Elife">
        <title>Chloroplast acquisition without the gene transfer in kleptoplastic sea slugs, Plakobranchus ocellatus.</title>
        <authorList>
            <person name="Maeda T."/>
            <person name="Takahashi S."/>
            <person name="Yoshida T."/>
            <person name="Shimamura S."/>
            <person name="Takaki Y."/>
            <person name="Nagai Y."/>
            <person name="Toyoda A."/>
            <person name="Suzuki Y."/>
            <person name="Arimoto A."/>
            <person name="Ishii H."/>
            <person name="Satoh N."/>
            <person name="Nishiyama T."/>
            <person name="Hasebe M."/>
            <person name="Maruyama T."/>
            <person name="Minagawa J."/>
            <person name="Obokata J."/>
            <person name="Shigenobu S."/>
        </authorList>
    </citation>
    <scope>NUCLEOTIDE SEQUENCE [LARGE SCALE GENOMIC DNA]</scope>
</reference>
<dbReference type="PANTHER" id="PTHR33480">
    <property type="entry name" value="SET DOMAIN-CONTAINING PROTEIN-RELATED"/>
    <property type="match status" value="1"/>
</dbReference>
<evidence type="ECO:0000313" key="2">
    <source>
        <dbReference type="EMBL" id="GFO10708.1"/>
    </source>
</evidence>
<comment type="caution">
    <text evidence="2">The sequence shown here is derived from an EMBL/GenBank/DDBJ whole genome shotgun (WGS) entry which is preliminary data.</text>
</comment>
<proteinExistence type="predicted"/>
<dbReference type="PANTHER" id="PTHR33480:SF1">
    <property type="entry name" value="TYR RECOMBINASE DOMAIN-CONTAINING PROTEIN"/>
    <property type="match status" value="1"/>
</dbReference>
<organism evidence="2 3">
    <name type="scientific">Plakobranchus ocellatus</name>
    <dbReference type="NCBI Taxonomy" id="259542"/>
    <lineage>
        <taxon>Eukaryota</taxon>
        <taxon>Metazoa</taxon>
        <taxon>Spiralia</taxon>
        <taxon>Lophotrochozoa</taxon>
        <taxon>Mollusca</taxon>
        <taxon>Gastropoda</taxon>
        <taxon>Heterobranchia</taxon>
        <taxon>Euthyneura</taxon>
        <taxon>Panpulmonata</taxon>
        <taxon>Sacoglossa</taxon>
        <taxon>Placobranchoidea</taxon>
        <taxon>Plakobranchidae</taxon>
        <taxon>Plakobranchus</taxon>
    </lineage>
</organism>
<name>A0AAV4AW10_9GAST</name>
<dbReference type="Proteomes" id="UP000735302">
    <property type="component" value="Unassembled WGS sequence"/>
</dbReference>
<evidence type="ECO:0000313" key="3">
    <source>
        <dbReference type="Proteomes" id="UP000735302"/>
    </source>
</evidence>
<feature type="region of interest" description="Disordered" evidence="1">
    <location>
        <begin position="353"/>
        <end position="374"/>
    </location>
</feature>
<evidence type="ECO:0000256" key="1">
    <source>
        <dbReference type="SAM" id="MobiDB-lite"/>
    </source>
</evidence>
<gene>
    <name evidence="2" type="ORF">PoB_003721300</name>
</gene>
<sequence>AVEPNTVKVEENLLEGSSSRSSEGCEIFAIPEPAEELPKVSVVKRGSLKNVWDKKHSCMFCFKNVNKMSTHLQRVHKKESPVKRVMAMAKGSYERRKAWAELLNQGDFKHNYKVLKSGSGQLIPRYRTKNKSAEDCVVCSFCKGLYGKSLLYVHYKTCSQRKGTANARGRKGEAVRQGSMLMPLPSNVSEGFFSHVVARMQKDDVTRIILNDSLIVKFGERKFCATECYTASYISTRIRELGRLLKVVRLKTDMKVSTLTQALHPENLDLIIQSVRELAEFNEENHHFRKSSLALRLGHSIKKCASVLRAEAIKIGDEELVEQAKRFDSLFSGNWFDYITEIQSTSKTVFNQQTQKKQNVEDKPKMRKKMKRQPWSEDEINAVKRHLSDCIVTGMVPKKAQAMKAVAAEPCLRSRSWHNVKDYVYNLIKKTKEK</sequence>
<dbReference type="AlphaFoldDB" id="A0AAV4AW10"/>
<accession>A0AAV4AW10</accession>
<protein>
    <submittedName>
        <fullName evidence="2">Sodium/calcium exchanger 1-like</fullName>
    </submittedName>
</protein>
<keyword evidence="3" id="KW-1185">Reference proteome</keyword>